<dbReference type="AlphaFoldDB" id="A0A1D1UUE3"/>
<keyword evidence="3" id="KW-1185">Reference proteome</keyword>
<reference evidence="2 3" key="1">
    <citation type="journal article" date="2016" name="Nat. Commun.">
        <title>Extremotolerant tardigrade genome and improved radiotolerance of human cultured cells by tardigrade-unique protein.</title>
        <authorList>
            <person name="Hashimoto T."/>
            <person name="Horikawa D.D."/>
            <person name="Saito Y."/>
            <person name="Kuwahara H."/>
            <person name="Kozuka-Hata H."/>
            <person name="Shin-I T."/>
            <person name="Minakuchi Y."/>
            <person name="Ohishi K."/>
            <person name="Motoyama A."/>
            <person name="Aizu T."/>
            <person name="Enomoto A."/>
            <person name="Kondo K."/>
            <person name="Tanaka S."/>
            <person name="Hara Y."/>
            <person name="Koshikawa S."/>
            <person name="Sagara H."/>
            <person name="Miura T."/>
            <person name="Yokobori S."/>
            <person name="Miyagawa K."/>
            <person name="Suzuki Y."/>
            <person name="Kubo T."/>
            <person name="Oyama M."/>
            <person name="Kohara Y."/>
            <person name="Fujiyama A."/>
            <person name="Arakawa K."/>
            <person name="Katayama T."/>
            <person name="Toyoda A."/>
            <person name="Kunieda T."/>
        </authorList>
    </citation>
    <scope>NUCLEOTIDE SEQUENCE [LARGE SCALE GENOMIC DNA]</scope>
    <source>
        <strain evidence="2 3">YOKOZUNA-1</strain>
    </source>
</reference>
<comment type="caution">
    <text evidence="2">The sequence shown here is derived from an EMBL/GenBank/DDBJ whole genome shotgun (WGS) entry which is preliminary data.</text>
</comment>
<evidence type="ECO:0000313" key="3">
    <source>
        <dbReference type="Proteomes" id="UP000186922"/>
    </source>
</evidence>
<proteinExistence type="predicted"/>
<keyword evidence="1" id="KW-0812">Transmembrane</keyword>
<dbReference type="Proteomes" id="UP000186922">
    <property type="component" value="Unassembled WGS sequence"/>
</dbReference>
<protein>
    <submittedName>
        <fullName evidence="2">Uncharacterized protein</fullName>
    </submittedName>
</protein>
<dbReference type="EMBL" id="BDGG01000002">
    <property type="protein sequence ID" value="GAU92140.1"/>
    <property type="molecule type" value="Genomic_DNA"/>
</dbReference>
<gene>
    <name evidence="2" type="primary">RvY_04258-1</name>
    <name evidence="2" type="synonym">RvY_04258.1</name>
    <name evidence="2" type="ORF">RvY_04258</name>
</gene>
<keyword evidence="1" id="KW-0472">Membrane</keyword>
<feature type="transmembrane region" description="Helical" evidence="1">
    <location>
        <begin position="16"/>
        <end position="38"/>
    </location>
</feature>
<evidence type="ECO:0000256" key="1">
    <source>
        <dbReference type="SAM" id="Phobius"/>
    </source>
</evidence>
<sequence>MDELELHDCGTLRQLAIARTTILLPIFGFAIYCGYIEYDCAMSSSNRREFLDSSSGLRNFLSTHCAGR</sequence>
<name>A0A1D1UUE3_RAMVA</name>
<keyword evidence="1" id="KW-1133">Transmembrane helix</keyword>
<evidence type="ECO:0000313" key="2">
    <source>
        <dbReference type="EMBL" id="GAU92140.1"/>
    </source>
</evidence>
<accession>A0A1D1UUE3</accession>
<organism evidence="2 3">
    <name type="scientific">Ramazzottius varieornatus</name>
    <name type="common">Water bear</name>
    <name type="synonym">Tardigrade</name>
    <dbReference type="NCBI Taxonomy" id="947166"/>
    <lineage>
        <taxon>Eukaryota</taxon>
        <taxon>Metazoa</taxon>
        <taxon>Ecdysozoa</taxon>
        <taxon>Tardigrada</taxon>
        <taxon>Eutardigrada</taxon>
        <taxon>Parachela</taxon>
        <taxon>Hypsibioidea</taxon>
        <taxon>Ramazzottiidae</taxon>
        <taxon>Ramazzottius</taxon>
    </lineage>
</organism>